<dbReference type="EMBL" id="CP027062">
    <property type="protein sequence ID" value="AVI52190.1"/>
    <property type="molecule type" value="Genomic_DNA"/>
</dbReference>
<name>A0A2S0I003_9FLAO</name>
<sequence length="173" mass="20359">MKLGDFLKLIIGKTVEEIYKVDYNNDTENDDYLPWLFFIKFIGFDKYLEIEGDFDGDHIKINLFDNSELNKKMKKNNFKDEPDLWQVYKVKENETLGKLINKPIQECEYGVDKEWSILNGNKSKGVKDVFSFVRFSHDKSEVTIFEGGCGLFVSNDPNVKLNFEYTFDKFKVE</sequence>
<evidence type="ECO:0000313" key="1">
    <source>
        <dbReference type="EMBL" id="AVI52190.1"/>
    </source>
</evidence>
<proteinExistence type="predicted"/>
<dbReference type="Proteomes" id="UP000238442">
    <property type="component" value="Chromosome"/>
</dbReference>
<keyword evidence="2" id="KW-1185">Reference proteome</keyword>
<reference evidence="1 2" key="1">
    <citation type="submission" date="2018-02" db="EMBL/GenBank/DDBJ databases">
        <title>Genomic analysis of the strain RR4-38 isolated from a seawater recirculating aquaculture system.</title>
        <authorList>
            <person name="Kim Y.-S."/>
            <person name="Jang Y.H."/>
            <person name="Kim K.-H."/>
        </authorList>
    </citation>
    <scope>NUCLEOTIDE SEQUENCE [LARGE SCALE GENOMIC DNA]</scope>
    <source>
        <strain evidence="1 2">RR4-38</strain>
    </source>
</reference>
<dbReference type="RefSeq" id="WP_105217430.1">
    <property type="nucleotide sequence ID" value="NZ_CP027062.1"/>
</dbReference>
<organism evidence="1 2">
    <name type="scientific">Pukyongia salina</name>
    <dbReference type="NCBI Taxonomy" id="2094025"/>
    <lineage>
        <taxon>Bacteria</taxon>
        <taxon>Pseudomonadati</taxon>
        <taxon>Bacteroidota</taxon>
        <taxon>Flavobacteriia</taxon>
        <taxon>Flavobacteriales</taxon>
        <taxon>Flavobacteriaceae</taxon>
        <taxon>Pukyongia</taxon>
    </lineage>
</organism>
<accession>A0A2S0I003</accession>
<dbReference type="KEGG" id="aue:C5O00_13910"/>
<dbReference type="AlphaFoldDB" id="A0A2S0I003"/>
<evidence type="ECO:0000313" key="2">
    <source>
        <dbReference type="Proteomes" id="UP000238442"/>
    </source>
</evidence>
<gene>
    <name evidence="1" type="ORF">C5O00_13910</name>
</gene>
<protein>
    <submittedName>
        <fullName evidence="1">Uncharacterized protein</fullName>
    </submittedName>
</protein>
<dbReference type="OrthoDB" id="1428882at2"/>